<feature type="region of interest" description="Disordered" evidence="1">
    <location>
        <begin position="107"/>
        <end position="132"/>
    </location>
</feature>
<keyword evidence="3" id="KW-1185">Reference proteome</keyword>
<gene>
    <name evidence="2" type="ORF">TRAPUB_4630</name>
</gene>
<reference evidence="2 3" key="1">
    <citation type="submission" date="2016-10" db="EMBL/GenBank/DDBJ databases">
        <title>Genome sequence of the basidiomycete white-rot fungus Trametes pubescens.</title>
        <authorList>
            <person name="Makela M.R."/>
            <person name="Granchi Z."/>
            <person name="Peng M."/>
            <person name="De Vries R.P."/>
            <person name="Grigoriev I."/>
            <person name="Riley R."/>
            <person name="Hilden K."/>
        </authorList>
    </citation>
    <scope>NUCLEOTIDE SEQUENCE [LARGE SCALE GENOMIC DNA]</scope>
    <source>
        <strain evidence="2 3">FBCC735</strain>
    </source>
</reference>
<sequence length="132" mass="13991">MEMMDPGKGKREKFAGRAIVASEAMTRTADCARCRCHGEGDATRLREADDEEAAVQEAAARSRVDSRGPTACHRAGARAAHVTDDLLAGSAGIQWFDVGRRAGWAEDAEVGRGGRGRSEGRDAAPSGLRDAH</sequence>
<feature type="compositionally biased region" description="Basic and acidic residues" evidence="1">
    <location>
        <begin position="107"/>
        <end position="122"/>
    </location>
</feature>
<organism evidence="2 3">
    <name type="scientific">Trametes pubescens</name>
    <name type="common">White-rot fungus</name>
    <dbReference type="NCBI Taxonomy" id="154538"/>
    <lineage>
        <taxon>Eukaryota</taxon>
        <taxon>Fungi</taxon>
        <taxon>Dikarya</taxon>
        <taxon>Basidiomycota</taxon>
        <taxon>Agaricomycotina</taxon>
        <taxon>Agaricomycetes</taxon>
        <taxon>Polyporales</taxon>
        <taxon>Polyporaceae</taxon>
        <taxon>Trametes</taxon>
    </lineage>
</organism>
<dbReference type="Proteomes" id="UP000184267">
    <property type="component" value="Unassembled WGS sequence"/>
</dbReference>
<accession>A0A1M2W7I7</accession>
<protein>
    <submittedName>
        <fullName evidence="2">Uncharacterized protein</fullName>
    </submittedName>
</protein>
<comment type="caution">
    <text evidence="2">The sequence shown here is derived from an EMBL/GenBank/DDBJ whole genome shotgun (WGS) entry which is preliminary data.</text>
</comment>
<name>A0A1M2W7I7_TRAPU</name>
<feature type="region of interest" description="Disordered" evidence="1">
    <location>
        <begin position="47"/>
        <end position="70"/>
    </location>
</feature>
<dbReference type="EMBL" id="MNAD01000138">
    <property type="protein sequence ID" value="OJT15732.1"/>
    <property type="molecule type" value="Genomic_DNA"/>
</dbReference>
<evidence type="ECO:0000313" key="2">
    <source>
        <dbReference type="EMBL" id="OJT15732.1"/>
    </source>
</evidence>
<proteinExistence type="predicted"/>
<evidence type="ECO:0000256" key="1">
    <source>
        <dbReference type="SAM" id="MobiDB-lite"/>
    </source>
</evidence>
<dbReference type="AlphaFoldDB" id="A0A1M2W7I7"/>
<evidence type="ECO:0000313" key="3">
    <source>
        <dbReference type="Proteomes" id="UP000184267"/>
    </source>
</evidence>